<dbReference type="SUPFAM" id="SSF53335">
    <property type="entry name" value="S-adenosyl-L-methionine-dependent methyltransferases"/>
    <property type="match status" value="1"/>
</dbReference>
<protein>
    <submittedName>
        <fullName evidence="5">Class I SAM-dependent methyltransferase</fullName>
    </submittedName>
</protein>
<evidence type="ECO:0000259" key="4">
    <source>
        <dbReference type="Pfam" id="PF08241"/>
    </source>
</evidence>
<gene>
    <name evidence="5" type="ORF">NOF55_07660</name>
</gene>
<sequence>MSSTHQRFDANAGGYARFRPDYPPSILDPLSRAIAAVPGAITLPVIDVGSGTGIFTRQLAASLPESVPVVGVEPSAAMRSEAGSAPDTDARISYVDGVAEKLPAGDASVRAVVAATAAHWFDRPAFYREAHRVLVPSGVLAIVEYVRDVANSPAAAAIEAFLRHHGGPKAYVRPDYPDELRNLAGFSGSRAVYKDVVLPLTMDGFTGLALSSSHARPVVETLGQAATEAALRDLAAPLMGQDGTIPYGYRFQLFLAVRGA</sequence>
<keyword evidence="3" id="KW-0808">Transferase</keyword>
<reference evidence="5" key="1">
    <citation type="submission" date="2022-07" db="EMBL/GenBank/DDBJ databases">
        <title>Ectorhizobium quercum gen.nov., sp. nov.</title>
        <authorList>
            <person name="Ma T."/>
            <person name="Li Y."/>
        </authorList>
    </citation>
    <scope>NUCLEOTIDE SEQUENCE</scope>
    <source>
        <strain evidence="5">BDR2-2</strain>
    </source>
</reference>
<dbReference type="CDD" id="cd02440">
    <property type="entry name" value="AdoMet_MTases"/>
    <property type="match status" value="1"/>
</dbReference>
<evidence type="ECO:0000256" key="1">
    <source>
        <dbReference type="ARBA" id="ARBA00008361"/>
    </source>
</evidence>
<dbReference type="PANTHER" id="PTHR44942:SF4">
    <property type="entry name" value="METHYLTRANSFERASE TYPE 11 DOMAIN-CONTAINING PROTEIN"/>
    <property type="match status" value="1"/>
</dbReference>
<accession>A0AAE3SU89</accession>
<comment type="caution">
    <text evidence="5">The sequence shown here is derived from an EMBL/GenBank/DDBJ whole genome shotgun (WGS) entry which is preliminary data.</text>
</comment>
<dbReference type="InterPro" id="IPR013216">
    <property type="entry name" value="Methyltransf_11"/>
</dbReference>
<evidence type="ECO:0000256" key="3">
    <source>
        <dbReference type="ARBA" id="ARBA00022679"/>
    </source>
</evidence>
<dbReference type="PANTHER" id="PTHR44942">
    <property type="entry name" value="METHYLTRANSF_11 DOMAIN-CONTAINING PROTEIN"/>
    <property type="match status" value="1"/>
</dbReference>
<dbReference type="Proteomes" id="UP001208771">
    <property type="component" value="Unassembled WGS sequence"/>
</dbReference>
<dbReference type="AlphaFoldDB" id="A0AAE3SU89"/>
<dbReference type="GO" id="GO:0008757">
    <property type="term" value="F:S-adenosylmethionine-dependent methyltransferase activity"/>
    <property type="evidence" value="ECO:0007669"/>
    <property type="project" value="InterPro"/>
</dbReference>
<feature type="domain" description="Methyltransferase type 11" evidence="4">
    <location>
        <begin position="46"/>
        <end position="142"/>
    </location>
</feature>
<dbReference type="RefSeq" id="WP_306410750.1">
    <property type="nucleotide sequence ID" value="NZ_JANFPI010000002.1"/>
</dbReference>
<keyword evidence="6" id="KW-1185">Reference proteome</keyword>
<comment type="similarity">
    <text evidence="1">Belongs to the methyltransferase superfamily.</text>
</comment>
<dbReference type="InterPro" id="IPR029063">
    <property type="entry name" value="SAM-dependent_MTases_sf"/>
</dbReference>
<dbReference type="EMBL" id="JANFPI010000002">
    <property type="protein sequence ID" value="MCX8996980.1"/>
    <property type="molecule type" value="Genomic_DNA"/>
</dbReference>
<dbReference type="Gene3D" id="3.40.50.150">
    <property type="entry name" value="Vaccinia Virus protein VP39"/>
    <property type="match status" value="1"/>
</dbReference>
<name>A0AAE3SU89_9HYPH</name>
<dbReference type="Pfam" id="PF08241">
    <property type="entry name" value="Methyltransf_11"/>
    <property type="match status" value="1"/>
</dbReference>
<evidence type="ECO:0000256" key="2">
    <source>
        <dbReference type="ARBA" id="ARBA00022603"/>
    </source>
</evidence>
<evidence type="ECO:0000313" key="6">
    <source>
        <dbReference type="Proteomes" id="UP001208771"/>
    </source>
</evidence>
<evidence type="ECO:0000313" key="5">
    <source>
        <dbReference type="EMBL" id="MCX8996980.1"/>
    </source>
</evidence>
<dbReference type="GO" id="GO:0032259">
    <property type="term" value="P:methylation"/>
    <property type="evidence" value="ECO:0007669"/>
    <property type="project" value="UniProtKB-KW"/>
</dbReference>
<keyword evidence="2 5" id="KW-0489">Methyltransferase</keyword>
<dbReference type="InterPro" id="IPR051052">
    <property type="entry name" value="Diverse_substrate_MTase"/>
</dbReference>
<organism evidence="5 6">
    <name type="scientific">Ectorhizobium quercum</name>
    <dbReference type="NCBI Taxonomy" id="2965071"/>
    <lineage>
        <taxon>Bacteria</taxon>
        <taxon>Pseudomonadati</taxon>
        <taxon>Pseudomonadota</taxon>
        <taxon>Alphaproteobacteria</taxon>
        <taxon>Hyphomicrobiales</taxon>
        <taxon>Rhizobiaceae</taxon>
        <taxon>Ectorhizobium</taxon>
    </lineage>
</organism>
<proteinExistence type="inferred from homology"/>